<evidence type="ECO:0000313" key="4">
    <source>
        <dbReference type="Proteomes" id="UP001194746"/>
    </source>
</evidence>
<organism evidence="3 4">
    <name type="scientific">Aspergillus nanangensis</name>
    <dbReference type="NCBI Taxonomy" id="2582783"/>
    <lineage>
        <taxon>Eukaryota</taxon>
        <taxon>Fungi</taxon>
        <taxon>Dikarya</taxon>
        <taxon>Ascomycota</taxon>
        <taxon>Pezizomycotina</taxon>
        <taxon>Eurotiomycetes</taxon>
        <taxon>Eurotiomycetidae</taxon>
        <taxon>Eurotiales</taxon>
        <taxon>Aspergillaceae</taxon>
        <taxon>Aspergillus</taxon>
        <taxon>Aspergillus subgen. Circumdati</taxon>
    </lineage>
</organism>
<evidence type="ECO:0000256" key="1">
    <source>
        <dbReference type="SAM" id="MobiDB-lite"/>
    </source>
</evidence>
<sequence length="104" mass="10862">MKPTLLLIGALTLLQQVSALPAEADPIPQEDLDIEGHPPPGPFCFPIRSRNSGDLDSVNPNAANAPPEAVPGIVPPLALVEIPSHAPIQAPVSKPPWRTISSKG</sequence>
<reference evidence="3" key="1">
    <citation type="journal article" date="2019" name="Beilstein J. Org. Chem.">
        <title>Nanangenines: drimane sesquiterpenoids as the dominant metabolite cohort of a novel Australian fungus, Aspergillus nanangensis.</title>
        <authorList>
            <person name="Lacey H.J."/>
            <person name="Gilchrist C.L.M."/>
            <person name="Crombie A."/>
            <person name="Kalaitzis J.A."/>
            <person name="Vuong D."/>
            <person name="Rutledge P.J."/>
            <person name="Turner P."/>
            <person name="Pitt J.I."/>
            <person name="Lacey E."/>
            <person name="Chooi Y.H."/>
            <person name="Piggott A.M."/>
        </authorList>
    </citation>
    <scope>NUCLEOTIDE SEQUENCE</scope>
    <source>
        <strain evidence="3">MST-FP2251</strain>
    </source>
</reference>
<evidence type="ECO:0000256" key="2">
    <source>
        <dbReference type="SAM" id="SignalP"/>
    </source>
</evidence>
<keyword evidence="4" id="KW-1185">Reference proteome</keyword>
<protein>
    <submittedName>
        <fullName evidence="3">Uncharacterized protein</fullName>
    </submittedName>
</protein>
<keyword evidence="2" id="KW-0732">Signal</keyword>
<reference evidence="3" key="2">
    <citation type="submission" date="2020-02" db="EMBL/GenBank/DDBJ databases">
        <authorList>
            <person name="Gilchrist C.L.M."/>
            <person name="Chooi Y.-H."/>
        </authorList>
    </citation>
    <scope>NUCLEOTIDE SEQUENCE</scope>
    <source>
        <strain evidence="3">MST-FP2251</strain>
    </source>
</reference>
<feature type="region of interest" description="Disordered" evidence="1">
    <location>
        <begin position="28"/>
        <end position="67"/>
    </location>
</feature>
<gene>
    <name evidence="3" type="ORF">FE257_002489</name>
</gene>
<accession>A0AAD4CUM8</accession>
<proteinExistence type="predicted"/>
<dbReference type="AlphaFoldDB" id="A0AAD4CUM8"/>
<feature type="signal peptide" evidence="2">
    <location>
        <begin position="1"/>
        <end position="19"/>
    </location>
</feature>
<evidence type="ECO:0000313" key="3">
    <source>
        <dbReference type="EMBL" id="KAF9892083.1"/>
    </source>
</evidence>
<comment type="caution">
    <text evidence="3">The sequence shown here is derived from an EMBL/GenBank/DDBJ whole genome shotgun (WGS) entry which is preliminary data.</text>
</comment>
<dbReference type="Proteomes" id="UP001194746">
    <property type="component" value="Unassembled WGS sequence"/>
</dbReference>
<feature type="chain" id="PRO_5042229882" evidence="2">
    <location>
        <begin position="20"/>
        <end position="104"/>
    </location>
</feature>
<dbReference type="EMBL" id="VCAU01000014">
    <property type="protein sequence ID" value="KAF9892083.1"/>
    <property type="molecule type" value="Genomic_DNA"/>
</dbReference>
<name>A0AAD4CUM8_ASPNN</name>